<dbReference type="CDD" id="cd00093">
    <property type="entry name" value="HTH_XRE"/>
    <property type="match status" value="1"/>
</dbReference>
<dbReference type="AlphaFoldDB" id="A0AAE6NYW5"/>
<dbReference type="RefSeq" id="WP_028710979.1">
    <property type="nucleotide sequence ID" value="NZ_CP044426.1"/>
</dbReference>
<reference evidence="2 5" key="2">
    <citation type="submission" date="2019-01" db="EMBL/GenBank/DDBJ databases">
        <title>Complete Genome Sequence and Annotation of the Paracoccus pantotrophus type strain DSM 2944.</title>
        <authorList>
            <person name="Bockwoldt J.A."/>
            <person name="Zimmermann M."/>
            <person name="Tiso T."/>
            <person name="Blank L.M."/>
        </authorList>
    </citation>
    <scope>NUCLEOTIDE SEQUENCE [LARGE SCALE GENOMIC DNA]</scope>
    <source>
        <strain evidence="2 5">DSM 2944</strain>
    </source>
</reference>
<feature type="domain" description="HTH cro/C1-type" evidence="1">
    <location>
        <begin position="48"/>
        <end position="106"/>
    </location>
</feature>
<evidence type="ECO:0000313" key="4">
    <source>
        <dbReference type="Proteomes" id="UP000273626"/>
    </source>
</evidence>
<dbReference type="EMBL" id="RBLI01000001">
    <property type="protein sequence ID" value="RKS51811.1"/>
    <property type="molecule type" value="Genomic_DNA"/>
</dbReference>
<dbReference type="Proteomes" id="UP000326453">
    <property type="component" value="Chromosome 1"/>
</dbReference>
<dbReference type="Gene3D" id="1.10.260.40">
    <property type="entry name" value="lambda repressor-like DNA-binding domains"/>
    <property type="match status" value="1"/>
</dbReference>
<dbReference type="SMART" id="SM00530">
    <property type="entry name" value="HTH_XRE"/>
    <property type="match status" value="1"/>
</dbReference>
<sequence>MDGKLPEAAVDFSFDDDDLDWDDWITADFDSPDVQSERAPVAPVGAILKQIRQQIGPKGISQKEMAERLRIPKRTYISYETQETAKVPAEVLRRIAATTDVDAEFILTGRTRYIDHGPILDDAFRLAEHLAKHIHDGEERLSYNDIQEVVIRVLAEREERRQLTGNPAAQYTRGDIADAVWEHTEYSLRYRRALAEAPDDGR</sequence>
<dbReference type="GeneID" id="51372219"/>
<dbReference type="EMBL" id="CP044426">
    <property type="protein sequence ID" value="QFG37728.1"/>
    <property type="molecule type" value="Genomic_DNA"/>
</dbReference>
<protein>
    <submittedName>
        <fullName evidence="2">Helix-turn-helix transcriptional regulator</fullName>
    </submittedName>
    <submittedName>
        <fullName evidence="3">Transcriptional regulator with XRE-family HTH domain</fullName>
    </submittedName>
</protein>
<dbReference type="Proteomes" id="UP000273626">
    <property type="component" value="Unassembled WGS sequence"/>
</dbReference>
<accession>A0AAE6NYW5</accession>
<organism evidence="2 5">
    <name type="scientific">Paracoccus pantotrophus</name>
    <name type="common">Thiosphaera pantotropha</name>
    <dbReference type="NCBI Taxonomy" id="82367"/>
    <lineage>
        <taxon>Bacteria</taxon>
        <taxon>Pseudomonadati</taxon>
        <taxon>Pseudomonadota</taxon>
        <taxon>Alphaproteobacteria</taxon>
        <taxon>Rhodobacterales</taxon>
        <taxon>Paracoccaceae</taxon>
        <taxon>Paracoccus</taxon>
    </lineage>
</organism>
<proteinExistence type="predicted"/>
<dbReference type="Pfam" id="PF01381">
    <property type="entry name" value="HTH_3"/>
    <property type="match status" value="1"/>
</dbReference>
<name>A0AAE6NYW5_PARPN</name>
<dbReference type="InterPro" id="IPR010982">
    <property type="entry name" value="Lambda_DNA-bd_dom_sf"/>
</dbReference>
<keyword evidence="4" id="KW-1185">Reference proteome</keyword>
<evidence type="ECO:0000313" key="5">
    <source>
        <dbReference type="Proteomes" id="UP000326453"/>
    </source>
</evidence>
<gene>
    <name evidence="3" type="ORF">BDE18_1082</name>
    <name evidence="2" type="ORF">ESD82_16645</name>
</gene>
<reference evidence="3 4" key="1">
    <citation type="submission" date="2018-10" db="EMBL/GenBank/DDBJ databases">
        <title>Genomic Encyclopedia of Archaeal and Bacterial Type Strains, Phase II (KMG-II): from individual species to whole genera.</title>
        <authorList>
            <person name="Goeker M."/>
        </authorList>
    </citation>
    <scope>NUCLEOTIDE SEQUENCE [LARGE SCALE GENOMIC DNA]</scope>
    <source>
        <strain evidence="4">ATCC 35512 / DSM 2944 / CIP 106514 / LMD 82.5 / NBRC 102493 / NCCB 82005 / GB17</strain>
        <strain evidence="3">DSM 2944</strain>
    </source>
</reference>
<dbReference type="GO" id="GO:0003677">
    <property type="term" value="F:DNA binding"/>
    <property type="evidence" value="ECO:0007669"/>
    <property type="project" value="InterPro"/>
</dbReference>
<evidence type="ECO:0000313" key="2">
    <source>
        <dbReference type="EMBL" id="QFG37728.1"/>
    </source>
</evidence>
<evidence type="ECO:0000259" key="1">
    <source>
        <dbReference type="PROSITE" id="PS50943"/>
    </source>
</evidence>
<dbReference type="InterPro" id="IPR001387">
    <property type="entry name" value="Cro/C1-type_HTH"/>
</dbReference>
<dbReference type="KEGG" id="ppan:ESD82_16645"/>
<dbReference type="PROSITE" id="PS50943">
    <property type="entry name" value="HTH_CROC1"/>
    <property type="match status" value="1"/>
</dbReference>
<evidence type="ECO:0000313" key="3">
    <source>
        <dbReference type="EMBL" id="RKS51811.1"/>
    </source>
</evidence>
<dbReference type="SUPFAM" id="SSF47413">
    <property type="entry name" value="lambda repressor-like DNA-binding domains"/>
    <property type="match status" value="1"/>
</dbReference>